<gene>
    <name evidence="1" type="ORF">NDU88_005691</name>
    <name evidence="2" type="ORF">NDU88_005692</name>
</gene>
<accession>A0AAV7LLU2</accession>
<sequence length="98" mass="10767">MTLLCSRESEVTAWRLQQDPASHLHDPLCLFTELRMKQLQKAKGAWSLTILRDPSPALIAPAGQDPASASVLLQLIVGSFSSHTDLPFQRQASTRLAT</sequence>
<protein>
    <submittedName>
        <fullName evidence="1">Uncharacterized protein</fullName>
    </submittedName>
</protein>
<dbReference type="Proteomes" id="UP001066276">
    <property type="component" value="Chromosome 11"/>
</dbReference>
<evidence type="ECO:0000313" key="3">
    <source>
        <dbReference type="Proteomes" id="UP001066276"/>
    </source>
</evidence>
<evidence type="ECO:0000313" key="1">
    <source>
        <dbReference type="EMBL" id="KAJ1092581.1"/>
    </source>
</evidence>
<name>A0AAV7LLU2_PLEWA</name>
<proteinExistence type="predicted"/>
<dbReference type="EMBL" id="JANPWB010000015">
    <property type="protein sequence ID" value="KAJ1092582.1"/>
    <property type="molecule type" value="Genomic_DNA"/>
</dbReference>
<dbReference type="AlphaFoldDB" id="A0AAV7LLU2"/>
<reference evidence="1" key="1">
    <citation type="journal article" date="2022" name="bioRxiv">
        <title>Sequencing and chromosome-scale assembly of the giantPleurodeles waltlgenome.</title>
        <authorList>
            <person name="Brown T."/>
            <person name="Elewa A."/>
            <person name="Iarovenko S."/>
            <person name="Subramanian E."/>
            <person name="Araus A.J."/>
            <person name="Petzold A."/>
            <person name="Susuki M."/>
            <person name="Suzuki K.-i.T."/>
            <person name="Hayashi T."/>
            <person name="Toyoda A."/>
            <person name="Oliveira C."/>
            <person name="Osipova E."/>
            <person name="Leigh N.D."/>
            <person name="Simon A."/>
            <person name="Yun M.H."/>
        </authorList>
    </citation>
    <scope>NUCLEOTIDE SEQUENCE</scope>
    <source>
        <strain evidence="1">20211129_DDA</strain>
        <tissue evidence="1">Liver</tissue>
    </source>
</reference>
<organism evidence="1 3">
    <name type="scientific">Pleurodeles waltl</name>
    <name type="common">Iberian ribbed newt</name>
    <dbReference type="NCBI Taxonomy" id="8319"/>
    <lineage>
        <taxon>Eukaryota</taxon>
        <taxon>Metazoa</taxon>
        <taxon>Chordata</taxon>
        <taxon>Craniata</taxon>
        <taxon>Vertebrata</taxon>
        <taxon>Euteleostomi</taxon>
        <taxon>Amphibia</taxon>
        <taxon>Batrachia</taxon>
        <taxon>Caudata</taxon>
        <taxon>Salamandroidea</taxon>
        <taxon>Salamandridae</taxon>
        <taxon>Pleurodelinae</taxon>
        <taxon>Pleurodeles</taxon>
    </lineage>
</organism>
<evidence type="ECO:0000313" key="2">
    <source>
        <dbReference type="EMBL" id="KAJ1092582.1"/>
    </source>
</evidence>
<comment type="caution">
    <text evidence="1">The sequence shown here is derived from an EMBL/GenBank/DDBJ whole genome shotgun (WGS) entry which is preliminary data.</text>
</comment>
<keyword evidence="3" id="KW-1185">Reference proteome</keyword>
<dbReference type="EMBL" id="JANPWB010000015">
    <property type="protein sequence ID" value="KAJ1092581.1"/>
    <property type="molecule type" value="Genomic_DNA"/>
</dbReference>